<dbReference type="PROSITE" id="PS50887">
    <property type="entry name" value="GGDEF"/>
    <property type="match status" value="1"/>
</dbReference>
<dbReference type="KEGG" id="ams:AMIS_42070"/>
<dbReference type="SUPFAM" id="SSF55785">
    <property type="entry name" value="PYP-like sensor domain (PAS domain)"/>
    <property type="match status" value="1"/>
</dbReference>
<dbReference type="InterPro" id="IPR043128">
    <property type="entry name" value="Rev_trsase/Diguanyl_cyclase"/>
</dbReference>
<dbReference type="SUPFAM" id="SSF141868">
    <property type="entry name" value="EAL domain-like"/>
    <property type="match status" value="2"/>
</dbReference>
<feature type="compositionally biased region" description="Pro residues" evidence="1">
    <location>
        <begin position="600"/>
        <end position="626"/>
    </location>
</feature>
<sequence length="731" mass="78369">MFARRWRRELTRSMFVPLDSADLDALLERLAALLPHDPSAVGAALVEAHLTDPSVLEAIIGILDDKRAAAAVAAGYARALRAATMAEQERLNRAVLDAHAAAERALRASESRMRAVFQNAAVGIGISTMDGQIVRVNQAFADLLGYTAEEMTGLRVPDLAHPSDPPDMWLLYEELIAGKRDAVRLEKAYYRADGGVVWTDMTSSLIRDDDGAPEFTIAMVQDITDRLRLQDRLEHQATHDPLTGMPNRAMIADRLDRIFAEAGPDARVGVCFLDLDGFKRINDTLGHQVGDDLLVAVADRLRDCCEPAHQIAGRVSGDEFVLLVDDPDGPGELTRLAASVLAALTRPFQLGRHRTRISASIGVVESAVLDTSPAELMKAADLTLYVAKSEGRGRYVTYDADRDARQAARYALAAAMPDALDRREFTLVYQPLVSLADGRLTGVEALVRWKHPELGELGPDAFIPLAEETGVILALGSWVLEEACGQAAYWARAFPSAHLSVSVNMTVSQVHEPTLPADVEKILSRTGLDPSLLVLELTESAVMDNDSAPLRALAERGIRIAIDDFGTGYSNLAYLRRLPVHILKLAGPFVDGLRGAQPPAASPPAASPPAASPPAASPPAASPPAASPAASSPASPPAVSSSAADRSSPTRTVDEQIVETIVRLAHVIGLSVTAEAVETRPQADRLRALGCDTGQGWLFARPQRPNEITELLRRTTFPASPGTVDGSQDLA</sequence>
<evidence type="ECO:0000313" key="7">
    <source>
        <dbReference type="Proteomes" id="UP000007882"/>
    </source>
</evidence>
<dbReference type="HOGENOM" id="CLU_000445_70_50_11"/>
<dbReference type="InterPro" id="IPR000160">
    <property type="entry name" value="GGDEF_dom"/>
</dbReference>
<dbReference type="InterPro" id="IPR001610">
    <property type="entry name" value="PAC"/>
</dbReference>
<dbReference type="SMART" id="SM00052">
    <property type="entry name" value="EAL"/>
    <property type="match status" value="1"/>
</dbReference>
<dbReference type="PANTHER" id="PTHR44757:SF2">
    <property type="entry name" value="BIOFILM ARCHITECTURE MAINTENANCE PROTEIN MBAA"/>
    <property type="match status" value="1"/>
</dbReference>
<evidence type="ECO:0000313" key="6">
    <source>
        <dbReference type="EMBL" id="BAL89427.1"/>
    </source>
</evidence>
<gene>
    <name evidence="6" type="ordered locus">AMIS_42070</name>
</gene>
<dbReference type="Gene3D" id="3.20.20.450">
    <property type="entry name" value="EAL domain"/>
    <property type="match status" value="1"/>
</dbReference>
<dbReference type="Pfam" id="PF00563">
    <property type="entry name" value="EAL"/>
    <property type="match status" value="2"/>
</dbReference>
<evidence type="ECO:0000259" key="2">
    <source>
        <dbReference type="PROSITE" id="PS50112"/>
    </source>
</evidence>
<dbReference type="Pfam" id="PF13426">
    <property type="entry name" value="PAS_9"/>
    <property type="match status" value="1"/>
</dbReference>
<dbReference type="STRING" id="512565.AMIS_42070"/>
<dbReference type="InterPro" id="IPR001633">
    <property type="entry name" value="EAL_dom"/>
</dbReference>
<evidence type="ECO:0000256" key="1">
    <source>
        <dbReference type="SAM" id="MobiDB-lite"/>
    </source>
</evidence>
<dbReference type="PROSITE" id="PS50112">
    <property type="entry name" value="PAS"/>
    <property type="match status" value="1"/>
</dbReference>
<keyword evidence="7" id="KW-1185">Reference proteome</keyword>
<dbReference type="PROSITE" id="PS50883">
    <property type="entry name" value="EAL"/>
    <property type="match status" value="1"/>
</dbReference>
<dbReference type="Gene3D" id="3.30.450.20">
    <property type="entry name" value="PAS domain"/>
    <property type="match status" value="1"/>
</dbReference>
<dbReference type="NCBIfam" id="TIGR00254">
    <property type="entry name" value="GGDEF"/>
    <property type="match status" value="1"/>
</dbReference>
<dbReference type="PANTHER" id="PTHR44757">
    <property type="entry name" value="DIGUANYLATE CYCLASE DGCP"/>
    <property type="match status" value="1"/>
</dbReference>
<name>I0H8U0_ACTM4</name>
<dbReference type="NCBIfam" id="TIGR00229">
    <property type="entry name" value="sensory_box"/>
    <property type="match status" value="1"/>
</dbReference>
<feature type="domain" description="GGDEF" evidence="5">
    <location>
        <begin position="266"/>
        <end position="400"/>
    </location>
</feature>
<organism evidence="6 7">
    <name type="scientific">Actinoplanes missouriensis (strain ATCC 14538 / DSM 43046 / CBS 188.64 / JCM 3121 / NBRC 102363 / NCIMB 12654 / NRRL B-3342 / UNCC 431)</name>
    <dbReference type="NCBI Taxonomy" id="512565"/>
    <lineage>
        <taxon>Bacteria</taxon>
        <taxon>Bacillati</taxon>
        <taxon>Actinomycetota</taxon>
        <taxon>Actinomycetes</taxon>
        <taxon>Micromonosporales</taxon>
        <taxon>Micromonosporaceae</taxon>
        <taxon>Actinoplanes</taxon>
    </lineage>
</organism>
<dbReference type="eggNOG" id="COG5001">
    <property type="taxonomic scope" value="Bacteria"/>
</dbReference>
<dbReference type="EMBL" id="AP012319">
    <property type="protein sequence ID" value="BAL89427.1"/>
    <property type="molecule type" value="Genomic_DNA"/>
</dbReference>
<dbReference type="InterPro" id="IPR000014">
    <property type="entry name" value="PAS"/>
</dbReference>
<evidence type="ECO:0000259" key="5">
    <source>
        <dbReference type="PROSITE" id="PS50887"/>
    </source>
</evidence>
<dbReference type="CDD" id="cd00130">
    <property type="entry name" value="PAS"/>
    <property type="match status" value="1"/>
</dbReference>
<feature type="domain" description="EAL" evidence="4">
    <location>
        <begin position="409"/>
        <end position="716"/>
    </location>
</feature>
<feature type="domain" description="PAS" evidence="2">
    <location>
        <begin position="109"/>
        <end position="179"/>
    </location>
</feature>
<proteinExistence type="predicted"/>
<dbReference type="InterPro" id="IPR029787">
    <property type="entry name" value="Nucleotide_cyclase"/>
</dbReference>
<dbReference type="SMART" id="SM00086">
    <property type="entry name" value="PAC"/>
    <property type="match status" value="1"/>
</dbReference>
<evidence type="ECO:0000259" key="4">
    <source>
        <dbReference type="PROSITE" id="PS50883"/>
    </source>
</evidence>
<dbReference type="PATRIC" id="fig|512565.3.peg.4190"/>
<dbReference type="InterPro" id="IPR052155">
    <property type="entry name" value="Biofilm_reg_signaling"/>
</dbReference>
<dbReference type="InterPro" id="IPR035919">
    <property type="entry name" value="EAL_sf"/>
</dbReference>
<dbReference type="CDD" id="cd01948">
    <property type="entry name" value="EAL"/>
    <property type="match status" value="1"/>
</dbReference>
<dbReference type="Gene3D" id="3.30.70.270">
    <property type="match status" value="1"/>
</dbReference>
<dbReference type="Pfam" id="PF00990">
    <property type="entry name" value="GGDEF"/>
    <property type="match status" value="1"/>
</dbReference>
<reference evidence="6 7" key="1">
    <citation type="submission" date="2012-02" db="EMBL/GenBank/DDBJ databases">
        <title>Complete genome sequence of Actinoplanes missouriensis 431 (= NBRC 102363).</title>
        <authorList>
            <person name="Ohnishi Y."/>
            <person name="Ishikawa J."/>
            <person name="Sekine M."/>
            <person name="Hosoyama A."/>
            <person name="Harada T."/>
            <person name="Narita H."/>
            <person name="Hata T."/>
            <person name="Konno Y."/>
            <person name="Tutikane K."/>
            <person name="Fujita N."/>
            <person name="Horinouchi S."/>
            <person name="Hayakawa M."/>
        </authorList>
    </citation>
    <scope>NUCLEOTIDE SEQUENCE [LARGE SCALE GENOMIC DNA]</scope>
    <source>
        <strain evidence="7">ATCC 14538 / DSM 43046 / CBS 188.64 / JCM 3121 / NBRC 102363 / NCIMB 12654 / NRRL B-3342 / UNCC 431</strain>
    </source>
</reference>
<dbReference type="OrthoDB" id="23692at2"/>
<dbReference type="AlphaFoldDB" id="I0H8U0"/>
<dbReference type="SMART" id="SM00267">
    <property type="entry name" value="GGDEF"/>
    <property type="match status" value="1"/>
</dbReference>
<dbReference type="SMART" id="SM00091">
    <property type="entry name" value="PAS"/>
    <property type="match status" value="1"/>
</dbReference>
<protein>
    <submittedName>
        <fullName evidence="6">Putative diguanylate cyclase/phosphodiesterase with PAS sensor</fullName>
    </submittedName>
</protein>
<accession>I0H8U0</accession>
<dbReference type="InterPro" id="IPR000700">
    <property type="entry name" value="PAS-assoc_C"/>
</dbReference>
<feature type="compositionally biased region" description="Low complexity" evidence="1">
    <location>
        <begin position="627"/>
        <end position="644"/>
    </location>
</feature>
<dbReference type="SUPFAM" id="SSF55073">
    <property type="entry name" value="Nucleotide cyclase"/>
    <property type="match status" value="1"/>
</dbReference>
<dbReference type="PROSITE" id="PS50113">
    <property type="entry name" value="PAC"/>
    <property type="match status" value="1"/>
</dbReference>
<evidence type="ECO:0000259" key="3">
    <source>
        <dbReference type="PROSITE" id="PS50113"/>
    </source>
</evidence>
<dbReference type="RefSeq" id="WP_014444321.1">
    <property type="nucleotide sequence ID" value="NC_017093.1"/>
</dbReference>
<dbReference type="InterPro" id="IPR035965">
    <property type="entry name" value="PAS-like_dom_sf"/>
</dbReference>
<feature type="region of interest" description="Disordered" evidence="1">
    <location>
        <begin position="596"/>
        <end position="652"/>
    </location>
</feature>
<feature type="domain" description="PAC" evidence="3">
    <location>
        <begin position="183"/>
        <end position="235"/>
    </location>
</feature>
<dbReference type="CDD" id="cd01949">
    <property type="entry name" value="GGDEF"/>
    <property type="match status" value="1"/>
</dbReference>
<dbReference type="Proteomes" id="UP000007882">
    <property type="component" value="Chromosome"/>
</dbReference>